<evidence type="ECO:0000256" key="2">
    <source>
        <dbReference type="SAM" id="Phobius"/>
    </source>
</evidence>
<feature type="signal peptide" evidence="3">
    <location>
        <begin position="1"/>
        <end position="16"/>
    </location>
</feature>
<proteinExistence type="predicted"/>
<dbReference type="Proteomes" id="UP000284375">
    <property type="component" value="Unassembled WGS sequence"/>
</dbReference>
<evidence type="ECO:0000256" key="1">
    <source>
        <dbReference type="SAM" id="MobiDB-lite"/>
    </source>
</evidence>
<feature type="chain" id="PRO_5019007961" evidence="3">
    <location>
        <begin position="17"/>
        <end position="581"/>
    </location>
</feature>
<keyword evidence="2" id="KW-0472">Membrane</keyword>
<name>A0A423WKZ5_CYTCH</name>
<dbReference type="AlphaFoldDB" id="A0A423WKZ5"/>
<protein>
    <submittedName>
        <fullName evidence="4">Uncharacterized protein</fullName>
    </submittedName>
</protein>
<keyword evidence="2" id="KW-0812">Transmembrane</keyword>
<sequence length="581" mass="62150">MWPFIVLSTLVSLAMSQSLVLEAQDGTCGYLNGVRLASYGCQSVTQKCAVYYPTSSLAADVTSNTDISLASMNTATPSFKTLTPRAAASITPAPQVDYPAVVCCDPSLGDCTAQPTACVDVFEHPSNALCTGSCLNNPMTLKCTAGHALHCNQIRFQSPLQYQRNAEYAGAIDSLEARIGVAGGPARGWFCGDAALPTRFVESTVISRRPVFEDESSSLAAAEVVTGSPGGMISQSTTLSSTITLSPTLSPPPRFNPSTVETGVVSSGDYTCDLAATGGEDCCIDEPALGEDCCVDEPASGEDCCSDGPTRRARQIQRRRDPELHRVGITVVTSTVTSPNQIGLATTTVTPAAAPVMVITEGFAVVSTTYLNQSDRSPFAEATRSWNIVVPTLTLDVTATSTTTTVSSNPRWPDKQPKKHHGPAHISRIVGGVLGSLSVLLLLCIIVDWCKRRRKLAKKQLSKKEEEDDHDRTVSRSDRTRNYLWDRHAGVKDRLSWFEDQQNRKSTPPTIPPRSLRSDNSPERYTTPMRDGIHSQGVIPQGQQASSLPGDCADGDGAGANGSNPDLPFYHAINRMYGTAV</sequence>
<dbReference type="STRING" id="252740.A0A423WKZ5"/>
<feature type="transmembrane region" description="Helical" evidence="2">
    <location>
        <begin position="429"/>
        <end position="450"/>
    </location>
</feature>
<dbReference type="OrthoDB" id="5347452at2759"/>
<comment type="caution">
    <text evidence="4">The sequence shown here is derived from an EMBL/GenBank/DDBJ whole genome shotgun (WGS) entry which is preliminary data.</text>
</comment>
<feature type="region of interest" description="Disordered" evidence="1">
    <location>
        <begin position="401"/>
        <end position="423"/>
    </location>
</feature>
<evidence type="ECO:0000256" key="3">
    <source>
        <dbReference type="SAM" id="SignalP"/>
    </source>
</evidence>
<feature type="region of interest" description="Disordered" evidence="1">
    <location>
        <begin position="496"/>
        <end position="566"/>
    </location>
</feature>
<accession>A0A423WKZ5</accession>
<evidence type="ECO:0000313" key="5">
    <source>
        <dbReference type="Proteomes" id="UP000284375"/>
    </source>
</evidence>
<keyword evidence="2" id="KW-1133">Transmembrane helix</keyword>
<organism evidence="4 5">
    <name type="scientific">Cytospora chrysosperma</name>
    <name type="common">Cytospora canker fungus</name>
    <name type="synonym">Sphaeria chrysosperma</name>
    <dbReference type="NCBI Taxonomy" id="252740"/>
    <lineage>
        <taxon>Eukaryota</taxon>
        <taxon>Fungi</taxon>
        <taxon>Dikarya</taxon>
        <taxon>Ascomycota</taxon>
        <taxon>Pezizomycotina</taxon>
        <taxon>Sordariomycetes</taxon>
        <taxon>Sordariomycetidae</taxon>
        <taxon>Diaporthales</taxon>
        <taxon>Cytosporaceae</taxon>
        <taxon>Cytospora</taxon>
    </lineage>
</organism>
<keyword evidence="5" id="KW-1185">Reference proteome</keyword>
<dbReference type="EMBL" id="LJZO01000002">
    <property type="protein sequence ID" value="ROW04088.1"/>
    <property type="molecule type" value="Genomic_DNA"/>
</dbReference>
<evidence type="ECO:0000313" key="4">
    <source>
        <dbReference type="EMBL" id="ROW04088.1"/>
    </source>
</evidence>
<reference evidence="4 5" key="1">
    <citation type="submission" date="2015-09" db="EMBL/GenBank/DDBJ databases">
        <title>Host preference determinants of Valsa canker pathogens revealed by comparative genomics.</title>
        <authorList>
            <person name="Yin Z."/>
            <person name="Huang L."/>
        </authorList>
    </citation>
    <scope>NUCLEOTIDE SEQUENCE [LARGE SCALE GENOMIC DNA]</scope>
    <source>
        <strain evidence="4 5">YSFL</strain>
    </source>
</reference>
<keyword evidence="3" id="KW-0732">Signal</keyword>
<gene>
    <name evidence="4" type="ORF">VSDG_01148</name>
</gene>